<dbReference type="InterPro" id="IPR019775">
    <property type="entry name" value="WD40_repeat_CS"/>
</dbReference>
<evidence type="ECO:0000256" key="4">
    <source>
        <dbReference type="SAM" id="MobiDB-lite"/>
    </source>
</evidence>
<dbReference type="PROSITE" id="PS00678">
    <property type="entry name" value="WD_REPEATS_1"/>
    <property type="match status" value="3"/>
</dbReference>
<reference evidence="5 6" key="1">
    <citation type="submission" date="2015-07" db="EMBL/GenBank/DDBJ databases">
        <title>The genome of Eufriesea mexicana.</title>
        <authorList>
            <person name="Pan H."/>
            <person name="Kapheim K."/>
        </authorList>
    </citation>
    <scope>NUCLEOTIDE SEQUENCE [LARGE SCALE GENOMIC DNA]</scope>
    <source>
        <strain evidence="5">0111107269</strain>
        <tissue evidence="5">Whole body</tissue>
    </source>
</reference>
<feature type="region of interest" description="Disordered" evidence="4">
    <location>
        <begin position="636"/>
        <end position="662"/>
    </location>
</feature>
<proteinExistence type="predicted"/>
<evidence type="ECO:0000256" key="3">
    <source>
        <dbReference type="PROSITE-ProRule" id="PRU00221"/>
    </source>
</evidence>
<keyword evidence="1 3" id="KW-0853">WD repeat</keyword>
<dbReference type="InterPro" id="IPR052752">
    <property type="entry name" value="NACHT-WD_repeat"/>
</dbReference>
<evidence type="ECO:0000313" key="5">
    <source>
        <dbReference type="EMBL" id="OAD61624.1"/>
    </source>
</evidence>
<dbReference type="SUPFAM" id="SSF50998">
    <property type="entry name" value="Quinoprotein alcohol dehydrogenase-like"/>
    <property type="match status" value="1"/>
</dbReference>
<dbReference type="SUPFAM" id="SSF50978">
    <property type="entry name" value="WD40 repeat-like"/>
    <property type="match status" value="1"/>
</dbReference>
<dbReference type="InterPro" id="IPR015943">
    <property type="entry name" value="WD40/YVTN_repeat-like_dom_sf"/>
</dbReference>
<evidence type="ECO:0000313" key="6">
    <source>
        <dbReference type="Proteomes" id="UP000250275"/>
    </source>
</evidence>
<dbReference type="SUPFAM" id="SSF117289">
    <property type="entry name" value="Nucleoporin domain"/>
    <property type="match status" value="1"/>
</dbReference>
<feature type="repeat" description="WD" evidence="3">
    <location>
        <begin position="1104"/>
        <end position="1145"/>
    </location>
</feature>
<dbReference type="PRINTS" id="PR00320">
    <property type="entry name" value="GPROTEINBRPT"/>
</dbReference>
<organism evidence="5 6">
    <name type="scientific">Eufriesea mexicana</name>
    <dbReference type="NCBI Taxonomy" id="516756"/>
    <lineage>
        <taxon>Eukaryota</taxon>
        <taxon>Metazoa</taxon>
        <taxon>Ecdysozoa</taxon>
        <taxon>Arthropoda</taxon>
        <taxon>Hexapoda</taxon>
        <taxon>Insecta</taxon>
        <taxon>Pterygota</taxon>
        <taxon>Neoptera</taxon>
        <taxon>Endopterygota</taxon>
        <taxon>Hymenoptera</taxon>
        <taxon>Apocrita</taxon>
        <taxon>Aculeata</taxon>
        <taxon>Apoidea</taxon>
        <taxon>Anthophila</taxon>
        <taxon>Apidae</taxon>
        <taxon>Eufriesea</taxon>
    </lineage>
</organism>
<feature type="repeat" description="WD" evidence="3">
    <location>
        <begin position="1307"/>
        <end position="1349"/>
    </location>
</feature>
<feature type="repeat" description="WD" evidence="3">
    <location>
        <begin position="844"/>
        <end position="878"/>
    </location>
</feature>
<keyword evidence="2" id="KW-0677">Repeat</keyword>
<dbReference type="PANTHER" id="PTHR19871:SF28">
    <property type="entry name" value="AAA+ ATPASE DOMAIN-CONTAINING PROTEIN"/>
    <property type="match status" value="1"/>
</dbReference>
<feature type="repeat" description="WD" evidence="3">
    <location>
        <begin position="1146"/>
        <end position="1184"/>
    </location>
</feature>
<gene>
    <name evidence="5" type="ORF">WN48_10957</name>
</gene>
<protein>
    <submittedName>
        <fullName evidence="5">Uncharacterized protein</fullName>
    </submittedName>
</protein>
<evidence type="ECO:0000256" key="1">
    <source>
        <dbReference type="ARBA" id="ARBA00022574"/>
    </source>
</evidence>
<dbReference type="EMBL" id="KQ760184">
    <property type="protein sequence ID" value="OAD61624.1"/>
    <property type="molecule type" value="Genomic_DNA"/>
</dbReference>
<evidence type="ECO:0000256" key="2">
    <source>
        <dbReference type="ARBA" id="ARBA00022737"/>
    </source>
</evidence>
<dbReference type="SUPFAM" id="SSF52540">
    <property type="entry name" value="P-loop containing nucleoside triphosphate hydrolases"/>
    <property type="match status" value="1"/>
</dbReference>
<dbReference type="Pfam" id="PF00400">
    <property type="entry name" value="WD40"/>
    <property type="match status" value="9"/>
</dbReference>
<dbReference type="SMART" id="SM00320">
    <property type="entry name" value="WD40"/>
    <property type="match status" value="13"/>
</dbReference>
<accession>A0A310SGI1</accession>
<dbReference type="Proteomes" id="UP000250275">
    <property type="component" value="Unassembled WGS sequence"/>
</dbReference>
<dbReference type="OrthoDB" id="9990676at2759"/>
<feature type="compositionally biased region" description="Basic and acidic residues" evidence="4">
    <location>
        <begin position="638"/>
        <end position="653"/>
    </location>
</feature>
<sequence length="1608" mass="178512">MNLEVELIAGVIKGGPPPKNLPAPRLIKIFIAGERNEFVEERKQLLELVGPELQSIYDDMGIEVLLVDMQYATDENPDRNPFLAEYFFDEIHAAYQHSRGCFFVLLIGDEYNTGWLPTKLTSGTYEILSSRCDSMNQYYEDNSNCYVLKAGRLETVKNSWYSLESTIKESLKKAAESAISDQCDNEEIRDILKSTAERQLEYALKLDETGDGVIAVTRSWKGRKSHRAVASLKSLVNSRLPADNIINVEVEQKTGGINPDYRSHRGYLAHLCRLVVNRVQNLVNASIEADPEIKSKKKMVQEIYAESLMHLALLREIKPCEDNEHVERIKESLLAGKSQKHGPILIKGGKYSGKSSLLSRIYTDASSWLDCATFRVVRLCASTPRSAYSLELLRVLCQHVGFLSGLLDGNLPKDASFDPLYLNNWLGQIMRRIEEEPMKEQLVILLDDLHRLHPLDCDIVAALSWLPMNLPPGVHLVVTTALPPEVLRLTPVQKERLRSNEILIEIQDPSSDSQETENVFDRLEELVGECAADRIGSILASTEYGLSETEILEVIMPTKGDEPLFLDDGLFNFATWCLVRRTFNEFLKVRVMSGRLLFSWRYPIRDLARKWYFPNQETLKSYHGELANLFFSEDFEDKDDKSSPEEETPKKETPFQSRPRSQDTAYNLRHVEEAWLHLLRAGDVEKLKKLAVCAFDFLLAAVQMISVSYLRCVLEHSRKYLLERDLELVYYTVRKSSDILTRDPLQLGAQLICWLRPVAEDGGDLVSRMVTAAMAWCDGYTAPLLVPLNGWLQPPLPLQIRTLSCPQGVKLVEAAPSGQHVIIVPFQGDAQLWHVMSGQLVHTFKGHSNPISCLAVTQHSQYLLTGSEDTSIIVWDMKELTLKLRIQEHIAPVLCLTSALKNSVIVSGGEDSRIIITSLLNGNVLIKVDHHRGPVNSIRVDSAGEILVSGSSDYTVCLWCLMKFTLLKCIELPSAVTMLDVSADSVFLLAACEDQKLYLRSLATGTDIHTLRGHQGEVKSICLARDCRRAIAGGIKGKVSVFDMHSGRLTRTLPANPSTDVTAVKVTEKDDFLITASGDRVTYWSFRGEEAHTKPPKSSKQESLHPHTAPISCLDISRDGAMAVTGGVDSLVNLWQLNTHELLSTFEGHIASVTCIAFSASGLFVASDKTVRVWGLTLGLVVATFKHQAPVTAVTAMFDGRRVVSSDRAGTIRVWAADTGTLIQSVCGPGRCFTVSPDMRYAVCGAGDNQLKIVSLGAGPEEKYQVSHSQEITCLVVTPDSRLLITGSRDMSLKVWQLAGGKLSQVLVGHTDHVTCVGVAVLDKSIVVSGSKDANLIVWDINTGSDLHTLKGHLGYITCVKLSGDGSLAASGSEDKSLIIWDTKKGCSLSSIMLHVPVLGLEVATDLSRLALHLLEHKCMPILCLHNTPAQYVKLPDYVAPWCDTRDLRPPGPKRPNKRLLKKEVSLDSDTWHRKYGHLTSEKQITNRPMPIQDLTLEKQIANRPMTYAGEECMYVCAGILTSSVEDGLQRRFSVSASMDEISKVGLTNSPSGLGPEQAALAQSQHFDQLEALWNKQSPPARPRAHGRTLSKQSSLQATRISDSEEEG</sequence>
<dbReference type="InterPro" id="IPR036322">
    <property type="entry name" value="WD40_repeat_dom_sf"/>
</dbReference>
<dbReference type="PROSITE" id="PS50294">
    <property type="entry name" value="WD_REPEATS_REGION"/>
    <property type="match status" value="6"/>
</dbReference>
<dbReference type="InterPro" id="IPR020472">
    <property type="entry name" value="WD40_PAC1"/>
</dbReference>
<feature type="compositionally biased region" description="Polar residues" evidence="4">
    <location>
        <begin position="1590"/>
        <end position="1601"/>
    </location>
</feature>
<dbReference type="InterPro" id="IPR027417">
    <property type="entry name" value="P-loop_NTPase"/>
</dbReference>
<feature type="repeat" description="WD" evidence="3">
    <location>
        <begin position="928"/>
        <end position="959"/>
    </location>
</feature>
<keyword evidence="6" id="KW-1185">Reference proteome</keyword>
<feature type="repeat" description="WD" evidence="3">
    <location>
        <begin position="1011"/>
        <end position="1052"/>
    </location>
</feature>
<dbReference type="PANTHER" id="PTHR19871">
    <property type="entry name" value="BETA TRANSDUCIN-RELATED PROTEIN"/>
    <property type="match status" value="1"/>
</dbReference>
<name>A0A310SGI1_9HYME</name>
<dbReference type="InterPro" id="IPR011047">
    <property type="entry name" value="Quinoprotein_ADH-like_sf"/>
</dbReference>
<dbReference type="CDD" id="cd00200">
    <property type="entry name" value="WD40"/>
    <property type="match status" value="2"/>
</dbReference>
<feature type="repeat" description="WD" evidence="3">
    <location>
        <begin position="1265"/>
        <end position="1306"/>
    </location>
</feature>
<dbReference type="InterPro" id="IPR001680">
    <property type="entry name" value="WD40_rpt"/>
</dbReference>
<dbReference type="Gene3D" id="2.130.10.10">
    <property type="entry name" value="YVTN repeat-like/Quinoprotein amine dehydrogenase"/>
    <property type="match status" value="4"/>
</dbReference>
<feature type="region of interest" description="Disordered" evidence="4">
    <location>
        <begin position="1576"/>
        <end position="1608"/>
    </location>
</feature>
<dbReference type="PROSITE" id="PS50082">
    <property type="entry name" value="WD_REPEATS_2"/>
    <property type="match status" value="9"/>
</dbReference>
<feature type="repeat" description="WD" evidence="3">
    <location>
        <begin position="1184"/>
        <end position="1225"/>
    </location>
</feature>
<feature type="repeat" description="WD" evidence="3">
    <location>
        <begin position="1350"/>
        <end position="1391"/>
    </location>
</feature>